<reference evidence="1 2" key="1">
    <citation type="journal article" date="2018" name="Sci. Rep.">
        <title>Genomic signatures of local adaptation to the degree of environmental predictability in rotifers.</title>
        <authorList>
            <person name="Franch-Gras L."/>
            <person name="Hahn C."/>
            <person name="Garcia-Roger E.M."/>
            <person name="Carmona M.J."/>
            <person name="Serra M."/>
            <person name="Gomez A."/>
        </authorList>
    </citation>
    <scope>NUCLEOTIDE SEQUENCE [LARGE SCALE GENOMIC DNA]</scope>
    <source>
        <strain evidence="1">HYR1</strain>
    </source>
</reference>
<sequence>MHQNYSITSSNEPCSSNTQLSCIESLSNLSLYDTVDDQVEDDDYYDPELCFENENDEKVVKEHEEEESIKPKKKLTVTSMANYSL</sequence>
<name>A0A3M7QI21_BRAPC</name>
<protein>
    <submittedName>
        <fullName evidence="1">Uncharacterized protein</fullName>
    </submittedName>
</protein>
<keyword evidence="2" id="KW-1185">Reference proteome</keyword>
<proteinExistence type="predicted"/>
<evidence type="ECO:0000313" key="1">
    <source>
        <dbReference type="EMBL" id="RNA10681.1"/>
    </source>
</evidence>
<gene>
    <name evidence="1" type="ORF">BpHYR1_054433</name>
</gene>
<evidence type="ECO:0000313" key="2">
    <source>
        <dbReference type="Proteomes" id="UP000276133"/>
    </source>
</evidence>
<accession>A0A3M7QI21</accession>
<dbReference type="AlphaFoldDB" id="A0A3M7QI21"/>
<dbReference type="Proteomes" id="UP000276133">
    <property type="component" value="Unassembled WGS sequence"/>
</dbReference>
<organism evidence="1 2">
    <name type="scientific">Brachionus plicatilis</name>
    <name type="common">Marine rotifer</name>
    <name type="synonym">Brachionus muelleri</name>
    <dbReference type="NCBI Taxonomy" id="10195"/>
    <lineage>
        <taxon>Eukaryota</taxon>
        <taxon>Metazoa</taxon>
        <taxon>Spiralia</taxon>
        <taxon>Gnathifera</taxon>
        <taxon>Rotifera</taxon>
        <taxon>Eurotatoria</taxon>
        <taxon>Monogononta</taxon>
        <taxon>Pseudotrocha</taxon>
        <taxon>Ploima</taxon>
        <taxon>Brachionidae</taxon>
        <taxon>Brachionus</taxon>
    </lineage>
</organism>
<comment type="caution">
    <text evidence="1">The sequence shown here is derived from an EMBL/GenBank/DDBJ whole genome shotgun (WGS) entry which is preliminary data.</text>
</comment>
<dbReference type="EMBL" id="REGN01006135">
    <property type="protein sequence ID" value="RNA10681.1"/>
    <property type="molecule type" value="Genomic_DNA"/>
</dbReference>